<feature type="binding site" evidence="2">
    <location>
        <position position="111"/>
    </location>
    <ligand>
        <name>Mn(2+)</name>
        <dbReference type="ChEBI" id="CHEBI:29035"/>
        <label>2</label>
    </ligand>
</feature>
<dbReference type="SUPFAM" id="SSF55031">
    <property type="entry name" value="Bacterial exopeptidase dimerisation domain"/>
    <property type="match status" value="1"/>
</dbReference>
<feature type="binding site" evidence="2">
    <location>
        <position position="147"/>
    </location>
    <ligand>
        <name>Mn(2+)</name>
        <dbReference type="ChEBI" id="CHEBI:29035"/>
        <label>2</label>
    </ligand>
</feature>
<dbReference type="AlphaFoldDB" id="A0A511Z1W3"/>
<evidence type="ECO:0000313" key="5">
    <source>
        <dbReference type="Proteomes" id="UP000321484"/>
    </source>
</evidence>
<reference evidence="4 5" key="1">
    <citation type="submission" date="2019-07" db="EMBL/GenBank/DDBJ databases">
        <title>Whole genome shotgun sequence of Actinotalea fermentans NBRC 105374.</title>
        <authorList>
            <person name="Hosoyama A."/>
            <person name="Uohara A."/>
            <person name="Ohji S."/>
            <person name="Ichikawa N."/>
        </authorList>
    </citation>
    <scope>NUCLEOTIDE SEQUENCE [LARGE SCALE GENOMIC DNA]</scope>
    <source>
        <strain evidence="4 5">NBRC 105374</strain>
    </source>
</reference>
<dbReference type="InterPro" id="IPR036264">
    <property type="entry name" value="Bact_exopeptidase_dim_dom"/>
</dbReference>
<evidence type="ECO:0000256" key="2">
    <source>
        <dbReference type="PIRSR" id="PIRSR005962-1"/>
    </source>
</evidence>
<keyword evidence="2" id="KW-0464">Manganese</keyword>
<feature type="binding site" evidence="2">
    <location>
        <position position="113"/>
    </location>
    <ligand>
        <name>Mn(2+)</name>
        <dbReference type="ChEBI" id="CHEBI:29035"/>
        <label>2</label>
    </ligand>
</feature>
<protein>
    <submittedName>
        <fullName evidence="4">Peptidase</fullName>
    </submittedName>
</protein>
<dbReference type="NCBIfam" id="TIGR01891">
    <property type="entry name" value="amidohydrolases"/>
    <property type="match status" value="1"/>
</dbReference>
<dbReference type="PANTHER" id="PTHR11014">
    <property type="entry name" value="PEPTIDASE M20 FAMILY MEMBER"/>
    <property type="match status" value="1"/>
</dbReference>
<dbReference type="GO" id="GO:0050118">
    <property type="term" value="F:N-acetyldiaminopimelate deacetylase activity"/>
    <property type="evidence" value="ECO:0007669"/>
    <property type="project" value="UniProtKB-ARBA"/>
</dbReference>
<dbReference type="InterPro" id="IPR017439">
    <property type="entry name" value="Amidohydrolase"/>
</dbReference>
<name>A0A511Z1W3_9CELL</name>
<dbReference type="RefSeq" id="WP_034246481.1">
    <property type="nucleotide sequence ID" value="NZ_BJYK01000012.1"/>
</dbReference>
<dbReference type="PIRSF" id="PIRSF005962">
    <property type="entry name" value="Pept_M20D_amidohydro"/>
    <property type="match status" value="1"/>
</dbReference>
<comment type="cofactor">
    <cofactor evidence="2">
        <name>Mn(2+)</name>
        <dbReference type="ChEBI" id="CHEBI:29035"/>
    </cofactor>
    <text evidence="2">The Mn(2+) ion enhances activity.</text>
</comment>
<gene>
    <name evidence="4" type="ORF">AFE02nite_31790</name>
</gene>
<feature type="domain" description="Peptidase M20 dimerisation" evidence="3">
    <location>
        <begin position="196"/>
        <end position="290"/>
    </location>
</feature>
<accession>A0A511Z1W3</accession>
<organism evidence="4 5">
    <name type="scientific">Actinotalea fermentans</name>
    <dbReference type="NCBI Taxonomy" id="43671"/>
    <lineage>
        <taxon>Bacteria</taxon>
        <taxon>Bacillati</taxon>
        <taxon>Actinomycetota</taxon>
        <taxon>Actinomycetes</taxon>
        <taxon>Micrococcales</taxon>
        <taxon>Cellulomonadaceae</taxon>
        <taxon>Actinotalea</taxon>
    </lineage>
</organism>
<evidence type="ECO:0000256" key="1">
    <source>
        <dbReference type="ARBA" id="ARBA00022801"/>
    </source>
</evidence>
<dbReference type="OrthoDB" id="9777385at2"/>
<dbReference type="Pfam" id="PF07687">
    <property type="entry name" value="M20_dimer"/>
    <property type="match status" value="1"/>
</dbReference>
<feature type="binding site" evidence="2">
    <location>
        <position position="374"/>
    </location>
    <ligand>
        <name>Mn(2+)</name>
        <dbReference type="ChEBI" id="CHEBI:29035"/>
        <label>2</label>
    </ligand>
</feature>
<keyword evidence="2" id="KW-0479">Metal-binding</keyword>
<evidence type="ECO:0000259" key="3">
    <source>
        <dbReference type="Pfam" id="PF07687"/>
    </source>
</evidence>
<evidence type="ECO:0000313" key="4">
    <source>
        <dbReference type="EMBL" id="GEN81445.1"/>
    </source>
</evidence>
<dbReference type="EMBL" id="BJYK01000012">
    <property type="protein sequence ID" value="GEN81445.1"/>
    <property type="molecule type" value="Genomic_DNA"/>
</dbReference>
<dbReference type="Proteomes" id="UP000321484">
    <property type="component" value="Unassembled WGS sequence"/>
</dbReference>
<dbReference type="FunFam" id="3.30.70.360:FF:000001">
    <property type="entry name" value="N-acetyldiaminopimelate deacetylase"/>
    <property type="match status" value="1"/>
</dbReference>
<dbReference type="Gene3D" id="3.30.70.360">
    <property type="match status" value="1"/>
</dbReference>
<keyword evidence="5" id="KW-1185">Reference proteome</keyword>
<comment type="caution">
    <text evidence="4">The sequence shown here is derived from an EMBL/GenBank/DDBJ whole genome shotgun (WGS) entry which is preliminary data.</text>
</comment>
<proteinExistence type="predicted"/>
<dbReference type="InterPro" id="IPR002933">
    <property type="entry name" value="Peptidase_M20"/>
</dbReference>
<dbReference type="GO" id="GO:0046872">
    <property type="term" value="F:metal ion binding"/>
    <property type="evidence" value="ECO:0007669"/>
    <property type="project" value="UniProtKB-KW"/>
</dbReference>
<dbReference type="Pfam" id="PF01546">
    <property type="entry name" value="Peptidase_M20"/>
    <property type="match status" value="1"/>
</dbReference>
<feature type="binding site" evidence="2">
    <location>
        <position position="174"/>
    </location>
    <ligand>
        <name>Mn(2+)</name>
        <dbReference type="ChEBI" id="CHEBI:29035"/>
        <label>2</label>
    </ligand>
</feature>
<dbReference type="Gene3D" id="3.40.630.10">
    <property type="entry name" value="Zn peptidases"/>
    <property type="match status" value="1"/>
</dbReference>
<dbReference type="InterPro" id="IPR011650">
    <property type="entry name" value="Peptidase_M20_dimer"/>
</dbReference>
<dbReference type="GO" id="GO:0019877">
    <property type="term" value="P:diaminopimelate biosynthetic process"/>
    <property type="evidence" value="ECO:0007669"/>
    <property type="project" value="UniProtKB-ARBA"/>
</dbReference>
<keyword evidence="1" id="KW-0378">Hydrolase</keyword>
<dbReference type="SUPFAM" id="SSF53187">
    <property type="entry name" value="Zn-dependent exopeptidases"/>
    <property type="match status" value="1"/>
</dbReference>
<dbReference type="PANTHER" id="PTHR11014:SF63">
    <property type="entry name" value="METALLOPEPTIDASE, PUTATIVE (AFU_ORTHOLOGUE AFUA_6G09600)-RELATED"/>
    <property type="match status" value="1"/>
</dbReference>
<sequence length="406" mass="42928">MPALDQVLSHLGTTRTWQEELYRHLHAHPELGLREEKTRTLIAERLAELGYEVRTAGGGVVGVLANGPGPVVLSRADIDGLPVKEETGLPYASTDTTVDESGQTVGLMHACGHDAHITCLLGAAALLAAQRDAWSGTFLALFQPAEETAAGARSMVDDGLTDLIPRPDVAFAQHVLGHEAGVLATQTGPVLSAGDSIRITVFGKGSHGSMPHLGVDPVVLASAIVLRLQSIVSREVAPGEFAVVTVGALNAGSKSNVIPDRATLLVNLRTYDTRTRERVVAAVERIVRGECAAAGSPHQPTFEYYDQFPLTDNDAEVTSTVTEAFRAHFGTERVIPLGRVPASEDFSRIPDAFGTPYTYWGLGGFAPGTGVPNHSPFFAPLIQPTLDAGTQAVVVAAMAYFGKDLS</sequence>